<feature type="DNA-binding region" description="H-T-H motif" evidence="4">
    <location>
        <begin position="28"/>
        <end position="47"/>
    </location>
</feature>
<dbReference type="Pfam" id="PF00440">
    <property type="entry name" value="TetR_N"/>
    <property type="match status" value="1"/>
</dbReference>
<keyword evidence="7" id="KW-1185">Reference proteome</keyword>
<dbReference type="PROSITE" id="PS01081">
    <property type="entry name" value="HTH_TETR_1"/>
    <property type="match status" value="1"/>
</dbReference>
<accession>A0A411HG85</accession>
<proteinExistence type="predicted"/>
<evidence type="ECO:0000259" key="5">
    <source>
        <dbReference type="PROSITE" id="PS50977"/>
    </source>
</evidence>
<dbReference type="KEGG" id="xbc:ELE36_03545"/>
<sequence>MTESVLTVERILVAAEDVLRRYGPSKATVVDVAQALGVSHGSVYRHFASKAALRDAVLRGWLERVSAPLQAIAANRKTTPEHRLRAWLSALRSVKREKLLGDPELFATYNALANDAREVVGEHISQLLAQIELILAAGVADKSFREVDVTSTALAIFNATSRFHNPAMSYKWAGAGEDAAFATLLDLLLHGLTTARNR</sequence>
<dbReference type="InterPro" id="IPR009057">
    <property type="entry name" value="Homeodomain-like_sf"/>
</dbReference>
<keyword evidence="2 4" id="KW-0238">DNA-binding</keyword>
<dbReference type="GO" id="GO:0003700">
    <property type="term" value="F:DNA-binding transcription factor activity"/>
    <property type="evidence" value="ECO:0007669"/>
    <property type="project" value="TreeGrafter"/>
</dbReference>
<dbReference type="Proteomes" id="UP000291562">
    <property type="component" value="Chromosome"/>
</dbReference>
<organism evidence="6 7">
    <name type="scientific">Pseudolysobacter antarcticus</name>
    <dbReference type="NCBI Taxonomy" id="2511995"/>
    <lineage>
        <taxon>Bacteria</taxon>
        <taxon>Pseudomonadati</taxon>
        <taxon>Pseudomonadota</taxon>
        <taxon>Gammaproteobacteria</taxon>
        <taxon>Lysobacterales</taxon>
        <taxon>Rhodanobacteraceae</taxon>
        <taxon>Pseudolysobacter</taxon>
    </lineage>
</organism>
<reference evidence="6 7" key="1">
    <citation type="submission" date="2019-01" db="EMBL/GenBank/DDBJ databases">
        <title>Pseudolysobacter antarctica gen. nov., sp. nov., isolated from Fildes Peninsula, Antarctica.</title>
        <authorList>
            <person name="Wei Z."/>
            <person name="Peng F."/>
        </authorList>
    </citation>
    <scope>NUCLEOTIDE SEQUENCE [LARGE SCALE GENOMIC DNA]</scope>
    <source>
        <strain evidence="6 7">AQ6-296</strain>
    </source>
</reference>
<dbReference type="Gene3D" id="1.10.357.10">
    <property type="entry name" value="Tetracycline Repressor, domain 2"/>
    <property type="match status" value="1"/>
</dbReference>
<evidence type="ECO:0000313" key="7">
    <source>
        <dbReference type="Proteomes" id="UP000291562"/>
    </source>
</evidence>
<dbReference type="PANTHER" id="PTHR30055">
    <property type="entry name" value="HTH-TYPE TRANSCRIPTIONAL REGULATOR RUTR"/>
    <property type="match status" value="1"/>
</dbReference>
<dbReference type="RefSeq" id="WP_129831783.1">
    <property type="nucleotide sequence ID" value="NZ_CP035704.1"/>
</dbReference>
<dbReference type="SUPFAM" id="SSF48498">
    <property type="entry name" value="Tetracyclin repressor-like, C-terminal domain"/>
    <property type="match status" value="1"/>
</dbReference>
<keyword evidence="1" id="KW-0805">Transcription regulation</keyword>
<keyword evidence="3" id="KW-0804">Transcription</keyword>
<gene>
    <name evidence="6" type="ORF">ELE36_03545</name>
</gene>
<dbReference type="EMBL" id="CP035704">
    <property type="protein sequence ID" value="QBB69526.1"/>
    <property type="molecule type" value="Genomic_DNA"/>
</dbReference>
<dbReference type="Pfam" id="PF17935">
    <property type="entry name" value="TetR_C_27"/>
    <property type="match status" value="1"/>
</dbReference>
<dbReference type="InterPro" id="IPR050109">
    <property type="entry name" value="HTH-type_TetR-like_transc_reg"/>
</dbReference>
<dbReference type="InterPro" id="IPR023772">
    <property type="entry name" value="DNA-bd_HTH_TetR-type_CS"/>
</dbReference>
<evidence type="ECO:0000313" key="6">
    <source>
        <dbReference type="EMBL" id="QBB69526.1"/>
    </source>
</evidence>
<feature type="domain" description="HTH tetR-type" evidence="5">
    <location>
        <begin position="5"/>
        <end position="65"/>
    </location>
</feature>
<evidence type="ECO:0000256" key="4">
    <source>
        <dbReference type="PROSITE-ProRule" id="PRU00335"/>
    </source>
</evidence>
<evidence type="ECO:0000256" key="1">
    <source>
        <dbReference type="ARBA" id="ARBA00023015"/>
    </source>
</evidence>
<dbReference type="AlphaFoldDB" id="A0A411HG85"/>
<protein>
    <submittedName>
        <fullName evidence="6">TetR/AcrR family transcriptional regulator</fullName>
    </submittedName>
</protein>
<dbReference type="PANTHER" id="PTHR30055:SF151">
    <property type="entry name" value="TRANSCRIPTIONAL REGULATORY PROTEIN"/>
    <property type="match status" value="1"/>
</dbReference>
<evidence type="ECO:0000256" key="3">
    <source>
        <dbReference type="ARBA" id="ARBA00023163"/>
    </source>
</evidence>
<dbReference type="InterPro" id="IPR041478">
    <property type="entry name" value="TetR_C_27"/>
</dbReference>
<dbReference type="OrthoDB" id="63332at2"/>
<dbReference type="GO" id="GO:0000976">
    <property type="term" value="F:transcription cis-regulatory region binding"/>
    <property type="evidence" value="ECO:0007669"/>
    <property type="project" value="TreeGrafter"/>
</dbReference>
<name>A0A411HG85_9GAMM</name>
<evidence type="ECO:0000256" key="2">
    <source>
        <dbReference type="ARBA" id="ARBA00023125"/>
    </source>
</evidence>
<dbReference type="PROSITE" id="PS50977">
    <property type="entry name" value="HTH_TETR_2"/>
    <property type="match status" value="1"/>
</dbReference>
<dbReference type="PRINTS" id="PR00455">
    <property type="entry name" value="HTHTETR"/>
</dbReference>
<dbReference type="SUPFAM" id="SSF46689">
    <property type="entry name" value="Homeodomain-like"/>
    <property type="match status" value="1"/>
</dbReference>
<dbReference type="InterPro" id="IPR001647">
    <property type="entry name" value="HTH_TetR"/>
</dbReference>
<dbReference type="InterPro" id="IPR036271">
    <property type="entry name" value="Tet_transcr_reg_TetR-rel_C_sf"/>
</dbReference>